<keyword evidence="1" id="KW-0732">Signal</keyword>
<dbReference type="OrthoDB" id="6697831at2"/>
<dbReference type="Gene3D" id="3.30.565.40">
    <property type="entry name" value="Fervidobacterium nodosum Rt17-B1 like"/>
    <property type="match status" value="1"/>
</dbReference>
<dbReference type="PROSITE" id="PS51257">
    <property type="entry name" value="PROKAR_LIPOPROTEIN"/>
    <property type="match status" value="1"/>
</dbReference>
<sequence>MKLMQVKTSAVVATVAISMSLLAGCKPRNEPVADKQVEVKEEQTIPLIQAKTVEMSLLKSEACNVEGCTQYDLQTIETNVDWINQYFEDRIQKAEPAAFSAEPNEQVKVGEGAVAGLSQSSMSVRYLSQWYKVATFIVDSYTYSAGAAHGLYHKEFVNFDLSLQKRIALQDILIKGTERKVLDELYSANANWLNDHAITRDKLQLSDNFYYGVDGLVFVYPLYELASYAEGMPELILPYRVSQAVIKPEYLPSLPNYKKR</sequence>
<dbReference type="Gene3D" id="3.90.640.20">
    <property type="entry name" value="Heat-shock cognate protein, ATPase"/>
    <property type="match status" value="1"/>
</dbReference>
<proteinExistence type="predicted"/>
<dbReference type="RefSeq" id="WP_054580112.1">
    <property type="nucleotide sequence ID" value="NZ_CP012808.1"/>
</dbReference>
<reference evidence="3 4" key="1">
    <citation type="journal article" date="2015" name="Int. J. Syst. Evol. Microbiol.">
        <title>Acinetobacter equi sp. nov. isolated from horse faeces.</title>
        <authorList>
            <person name="Poppel M.T."/>
            <person name="Skiebe E."/>
            <person name="Laue M."/>
            <person name="Bergmann H."/>
            <person name="Ebersberger I."/>
            <person name="Garn T."/>
            <person name="Fruth A."/>
            <person name="Baumgardt S."/>
            <person name="Busse H.J."/>
            <person name="Wilharm G."/>
        </authorList>
    </citation>
    <scope>NUCLEOTIDE SEQUENCE [LARGE SCALE GENOMIC DNA]</scope>
    <source>
        <strain evidence="3 4">114</strain>
    </source>
</reference>
<dbReference type="InterPro" id="IPR021729">
    <property type="entry name" value="DUF3298"/>
</dbReference>
<accession>A0A0N9W9Y7</accession>
<dbReference type="KEGG" id="aei:AOY20_00820"/>
<evidence type="ECO:0000259" key="2">
    <source>
        <dbReference type="Pfam" id="PF11738"/>
    </source>
</evidence>
<gene>
    <name evidence="3" type="ORF">AOY20_00820</name>
</gene>
<dbReference type="Proteomes" id="UP000064939">
    <property type="component" value="Chromosome"/>
</dbReference>
<feature type="chain" id="PRO_5006039996" description="DUF3298 domain-containing protein" evidence="1">
    <location>
        <begin position="24"/>
        <end position="260"/>
    </location>
</feature>
<dbReference type="STRING" id="1324350.AOY20_00820"/>
<name>A0A0N9W9Y7_9GAMM</name>
<evidence type="ECO:0000256" key="1">
    <source>
        <dbReference type="SAM" id="SignalP"/>
    </source>
</evidence>
<dbReference type="InterPro" id="IPR037126">
    <property type="entry name" value="PdaC/RsiV-like_sf"/>
</dbReference>
<evidence type="ECO:0000313" key="3">
    <source>
        <dbReference type="EMBL" id="ALH94196.1"/>
    </source>
</evidence>
<keyword evidence="4" id="KW-1185">Reference proteome</keyword>
<dbReference type="AlphaFoldDB" id="A0A0N9W9Y7"/>
<evidence type="ECO:0000313" key="4">
    <source>
        <dbReference type="Proteomes" id="UP000064939"/>
    </source>
</evidence>
<dbReference type="Pfam" id="PF11738">
    <property type="entry name" value="DUF3298"/>
    <property type="match status" value="1"/>
</dbReference>
<feature type="domain" description="DUF3298" evidence="2">
    <location>
        <begin position="190"/>
        <end position="239"/>
    </location>
</feature>
<organism evidence="3 4">
    <name type="scientific">Acinetobacter equi</name>
    <dbReference type="NCBI Taxonomy" id="1324350"/>
    <lineage>
        <taxon>Bacteria</taxon>
        <taxon>Pseudomonadati</taxon>
        <taxon>Pseudomonadota</taxon>
        <taxon>Gammaproteobacteria</taxon>
        <taxon>Moraxellales</taxon>
        <taxon>Moraxellaceae</taxon>
        <taxon>Acinetobacter</taxon>
    </lineage>
</organism>
<dbReference type="EMBL" id="CP012808">
    <property type="protein sequence ID" value="ALH94196.1"/>
    <property type="molecule type" value="Genomic_DNA"/>
</dbReference>
<protein>
    <recommendedName>
        <fullName evidence="2">DUF3298 domain-containing protein</fullName>
    </recommendedName>
</protein>
<feature type="signal peptide" evidence="1">
    <location>
        <begin position="1"/>
        <end position="23"/>
    </location>
</feature>